<name>A0ABT7ICT5_9GAMM</name>
<dbReference type="Pfam" id="PF03575">
    <property type="entry name" value="Peptidase_S51"/>
    <property type="match status" value="1"/>
</dbReference>
<protein>
    <submittedName>
        <fullName evidence="5">Peptidase E</fullName>
        <ecNumber evidence="5">3.4.13.21</ecNumber>
    </submittedName>
</protein>
<accession>A0ABT7ICT5</accession>
<dbReference type="SUPFAM" id="SSF52317">
    <property type="entry name" value="Class I glutamine amidotransferase-like"/>
    <property type="match status" value="1"/>
</dbReference>
<evidence type="ECO:0000256" key="1">
    <source>
        <dbReference type="ARBA" id="ARBA00006534"/>
    </source>
</evidence>
<dbReference type="CDD" id="cd03146">
    <property type="entry name" value="GAT1_Peptidase_E"/>
    <property type="match status" value="1"/>
</dbReference>
<reference evidence="5 6" key="1">
    <citation type="submission" date="2023-06" db="EMBL/GenBank/DDBJ databases">
        <title>Marinobacter azerbaijanicus a moderately halophilic, isolated from Urmia Lake in Azerbaijan region of Iran.</title>
        <authorList>
            <person name="Sanchez-Porro C."/>
            <person name="Aghdam E.M."/>
            <person name="Saheb S.M."/>
            <person name="Tarhriz V."/>
            <person name="Kazemi E."/>
            <person name="Ammozegar M.A."/>
            <person name="Ventosa A."/>
            <person name="Hejazi M.S."/>
        </authorList>
    </citation>
    <scope>NUCLEOTIDE SEQUENCE [LARGE SCALE GENOMIC DNA]</scope>
    <source>
        <strain evidence="5 6">TBZ242</strain>
    </source>
</reference>
<keyword evidence="3 5" id="KW-0378">Hydrolase</keyword>
<keyword evidence="6" id="KW-1185">Reference proteome</keyword>
<dbReference type="RefSeq" id="WP_285390549.1">
    <property type="nucleotide sequence ID" value="NZ_JASSVS010000004.1"/>
</dbReference>
<dbReference type="Gene3D" id="3.40.50.880">
    <property type="match status" value="1"/>
</dbReference>
<evidence type="ECO:0000313" key="6">
    <source>
        <dbReference type="Proteomes" id="UP001227964"/>
    </source>
</evidence>
<dbReference type="PANTHER" id="PTHR20842:SF0">
    <property type="entry name" value="ALPHA-ASPARTYL DIPEPTIDASE"/>
    <property type="match status" value="1"/>
</dbReference>
<evidence type="ECO:0000313" key="5">
    <source>
        <dbReference type="EMBL" id="MDL0431473.1"/>
    </source>
</evidence>
<dbReference type="EC" id="3.4.13.21" evidence="5"/>
<dbReference type="EMBL" id="JASSVS010000004">
    <property type="protein sequence ID" value="MDL0431473.1"/>
    <property type="molecule type" value="Genomic_DNA"/>
</dbReference>
<keyword evidence="5" id="KW-0224">Dipeptidase</keyword>
<evidence type="ECO:0000256" key="3">
    <source>
        <dbReference type="ARBA" id="ARBA00022801"/>
    </source>
</evidence>
<keyword evidence="4" id="KW-0720">Serine protease</keyword>
<dbReference type="GO" id="GO:0016805">
    <property type="term" value="F:dipeptidase activity"/>
    <property type="evidence" value="ECO:0007669"/>
    <property type="project" value="UniProtKB-KW"/>
</dbReference>
<proteinExistence type="inferred from homology"/>
<comment type="similarity">
    <text evidence="1">Belongs to the peptidase S51 family.</text>
</comment>
<keyword evidence="2" id="KW-0645">Protease</keyword>
<comment type="caution">
    <text evidence="5">The sequence shown here is derived from an EMBL/GenBank/DDBJ whole genome shotgun (WGS) entry which is preliminary data.</text>
</comment>
<evidence type="ECO:0000256" key="2">
    <source>
        <dbReference type="ARBA" id="ARBA00022670"/>
    </source>
</evidence>
<sequence>MDIVTIGGGEIADYETYRIDEFIKSLTKKHRPNALFIPTASGDAPGYCQNFSRLYGEQLGCEVDFVLAAAADFDIRRAQKSIADADLIYVGGGNTQKMLSRWQETGISEALINAGENGTILSGISAGAICWHAAGLSDSEKFSGDTNWKLTVVKAMNLLPGMFCPHLNAELRHGALIDSVIETQVPAIACDNGAGVHWDGERAVAVTSLAGAYVYVFHPSGPHTTIHRFADMDQVPLHLLHHDGLAQSESTDAQR</sequence>
<organism evidence="5 6">
    <name type="scientific">Marinobacter azerbaijanicus</name>
    <dbReference type="NCBI Taxonomy" id="3050455"/>
    <lineage>
        <taxon>Bacteria</taxon>
        <taxon>Pseudomonadati</taxon>
        <taxon>Pseudomonadota</taxon>
        <taxon>Gammaproteobacteria</taxon>
        <taxon>Pseudomonadales</taxon>
        <taxon>Marinobacteraceae</taxon>
        <taxon>Marinobacter</taxon>
    </lineage>
</organism>
<gene>
    <name evidence="5" type="ORF">QPM17_10055</name>
</gene>
<dbReference type="InterPro" id="IPR005320">
    <property type="entry name" value="Peptidase_S51"/>
</dbReference>
<evidence type="ECO:0000256" key="4">
    <source>
        <dbReference type="ARBA" id="ARBA00022825"/>
    </source>
</evidence>
<dbReference type="Proteomes" id="UP001227964">
    <property type="component" value="Unassembled WGS sequence"/>
</dbReference>
<dbReference type="PANTHER" id="PTHR20842">
    <property type="entry name" value="PROTEASE S51 ALPHA-ASPARTYL DIPEPTIDASE"/>
    <property type="match status" value="1"/>
</dbReference>
<dbReference type="InterPro" id="IPR029062">
    <property type="entry name" value="Class_I_gatase-like"/>
</dbReference>